<reference evidence="1" key="1">
    <citation type="submission" date="2022-07" db="EMBL/GenBank/DDBJ databases">
        <title>Genome sequencing of Photobacterium atrarenae GJH2-4.</title>
        <authorList>
            <person name="Park S.-J."/>
        </authorList>
    </citation>
    <scope>NUCLEOTIDE SEQUENCE</scope>
    <source>
        <strain evidence="1">GJH2-4</strain>
    </source>
</reference>
<dbReference type="Proteomes" id="UP001057998">
    <property type="component" value="Chromosome 3"/>
</dbReference>
<dbReference type="EMBL" id="CP101510">
    <property type="protein sequence ID" value="UTV30994.1"/>
    <property type="molecule type" value="Genomic_DNA"/>
</dbReference>
<proteinExistence type="predicted"/>
<protein>
    <submittedName>
        <fullName evidence="1">Uncharacterized protein</fullName>
    </submittedName>
</protein>
<accession>A0ABY5GNQ9</accession>
<evidence type="ECO:0000313" key="2">
    <source>
        <dbReference type="Proteomes" id="UP001057998"/>
    </source>
</evidence>
<keyword evidence="2" id="KW-1185">Reference proteome</keyword>
<name>A0ABY5GNQ9_9GAMM</name>
<gene>
    <name evidence="1" type="ORF">NNL38_24640</name>
</gene>
<evidence type="ECO:0000313" key="1">
    <source>
        <dbReference type="EMBL" id="UTV30994.1"/>
    </source>
</evidence>
<organism evidence="1 2">
    <name type="scientific">Photobacterium atrarenae</name>
    <dbReference type="NCBI Taxonomy" id="865757"/>
    <lineage>
        <taxon>Bacteria</taxon>
        <taxon>Pseudomonadati</taxon>
        <taxon>Pseudomonadota</taxon>
        <taxon>Gammaproteobacteria</taxon>
        <taxon>Vibrionales</taxon>
        <taxon>Vibrionaceae</taxon>
        <taxon>Photobacterium</taxon>
    </lineage>
</organism>
<dbReference type="RefSeq" id="WP_255392358.1">
    <property type="nucleotide sequence ID" value="NZ_CP101510.1"/>
</dbReference>
<sequence>MDMKSKENTSKESINKTIENTDILTVTQKPDLSGSISQKSRDDLALIVWQSAIFDYKENWQDLMFLGGWDKHAEYIANLCKETSNKIGLSGVWTVTIWYPEFQSGTALNSNTDAFLSPRTATWSDVMAQGSLV</sequence>